<keyword evidence="3" id="KW-1185">Reference proteome</keyword>
<dbReference type="GO" id="GO:0097361">
    <property type="term" value="C:cytosolic [4Fe-4S] assembly targeting complex"/>
    <property type="evidence" value="ECO:0007669"/>
    <property type="project" value="TreeGrafter"/>
</dbReference>
<dbReference type="PANTHER" id="PTHR12377">
    <property type="entry name" value="CYTOSOLIC IRON-SULFUR ASSEMBLY COMPONENT 2B-RELATED"/>
    <property type="match status" value="1"/>
</dbReference>
<dbReference type="GO" id="GO:0051604">
    <property type="term" value="P:protein maturation"/>
    <property type="evidence" value="ECO:0007669"/>
    <property type="project" value="InterPro"/>
</dbReference>
<dbReference type="OrthoDB" id="20105at2759"/>
<evidence type="ECO:0000313" key="2">
    <source>
        <dbReference type="EMBL" id="ETN83094.1"/>
    </source>
</evidence>
<dbReference type="Proteomes" id="UP000053676">
    <property type="component" value="Unassembled WGS sequence"/>
</dbReference>
<evidence type="ECO:0000313" key="3">
    <source>
        <dbReference type="Proteomes" id="UP000053676"/>
    </source>
</evidence>
<dbReference type="PANTHER" id="PTHR12377:SF0">
    <property type="entry name" value="CYTOSOLIC IRON-SULFUR ASSEMBLY COMPONENT 2B"/>
    <property type="match status" value="1"/>
</dbReference>
<feature type="non-terminal residue" evidence="2">
    <location>
        <position position="1"/>
    </location>
</feature>
<evidence type="ECO:0000256" key="1">
    <source>
        <dbReference type="ARBA" id="ARBA00010381"/>
    </source>
</evidence>
<proteinExistence type="inferred from homology"/>
<reference evidence="3" key="1">
    <citation type="journal article" date="2014" name="Nat. Genet.">
        <title>Genome of the human hookworm Necator americanus.</title>
        <authorList>
            <person name="Tang Y.T."/>
            <person name="Gao X."/>
            <person name="Rosa B.A."/>
            <person name="Abubucker S."/>
            <person name="Hallsworth-Pepin K."/>
            <person name="Martin J."/>
            <person name="Tyagi R."/>
            <person name="Heizer E."/>
            <person name="Zhang X."/>
            <person name="Bhonagiri-Palsikar V."/>
            <person name="Minx P."/>
            <person name="Warren W.C."/>
            <person name="Wang Q."/>
            <person name="Zhan B."/>
            <person name="Hotez P.J."/>
            <person name="Sternberg P.W."/>
            <person name="Dougall A."/>
            <person name="Gaze S.T."/>
            <person name="Mulvenna J."/>
            <person name="Sotillo J."/>
            <person name="Ranganathan S."/>
            <person name="Rabelo E.M."/>
            <person name="Wilson R.K."/>
            <person name="Felgner P.L."/>
            <person name="Bethony J."/>
            <person name="Hawdon J.M."/>
            <person name="Gasser R.B."/>
            <person name="Loukas A."/>
            <person name="Mitreva M."/>
        </authorList>
    </citation>
    <scope>NUCLEOTIDE SEQUENCE [LARGE SCALE GENOMIC DNA]</scope>
</reference>
<dbReference type="KEGG" id="nai:NECAME_17583"/>
<dbReference type="STRING" id="51031.W2TN52"/>
<accession>W2TN52</accession>
<sequence>VRFTPTIPHCAMATLIGLAIRVKLVRSLHPKIKVRPPIPSNVPPTYSAPLIPRAQTYLVPLDDLYLGEFTSVVRAAVKQKDEKKSVSVLRAAASSHLAFGSVVSGGPHAHQWFTAPPKLDLMFLHEWDDHNHNYTEQQFTIVGSSRGVDAQYGWEFEAVEEGKGRST</sequence>
<dbReference type="AlphaFoldDB" id="W2TN52"/>
<dbReference type="InterPro" id="IPR039796">
    <property type="entry name" value="MIP18"/>
</dbReference>
<dbReference type="Gene3D" id="3.30.300.130">
    <property type="entry name" value="Fe-S cluster assembly (FSCA)"/>
    <property type="match status" value="1"/>
</dbReference>
<name>W2TN52_NECAM</name>
<evidence type="ECO:0008006" key="4">
    <source>
        <dbReference type="Google" id="ProtNLM"/>
    </source>
</evidence>
<dbReference type="EMBL" id="KI658312">
    <property type="protein sequence ID" value="ETN83094.1"/>
    <property type="molecule type" value="Genomic_DNA"/>
</dbReference>
<organism evidence="2 3">
    <name type="scientific">Necator americanus</name>
    <name type="common">Human hookworm</name>
    <dbReference type="NCBI Taxonomy" id="51031"/>
    <lineage>
        <taxon>Eukaryota</taxon>
        <taxon>Metazoa</taxon>
        <taxon>Ecdysozoa</taxon>
        <taxon>Nematoda</taxon>
        <taxon>Chromadorea</taxon>
        <taxon>Rhabditida</taxon>
        <taxon>Rhabditina</taxon>
        <taxon>Rhabditomorpha</taxon>
        <taxon>Strongyloidea</taxon>
        <taxon>Ancylostomatidae</taxon>
        <taxon>Bunostominae</taxon>
        <taxon>Necator</taxon>
    </lineage>
</organism>
<gene>
    <name evidence="2" type="ORF">NECAME_17583</name>
</gene>
<protein>
    <recommendedName>
        <fullName evidence="4">MIP18 family-like domain-containing protein</fullName>
    </recommendedName>
</protein>
<dbReference type="InterPro" id="IPR034904">
    <property type="entry name" value="FSCA_dom_sf"/>
</dbReference>
<comment type="similarity">
    <text evidence="1">Belongs to the MIP18 family.</text>
</comment>